<evidence type="ECO:0000313" key="2">
    <source>
        <dbReference type="Proteomes" id="UP001597024"/>
    </source>
</evidence>
<dbReference type="Proteomes" id="UP001597024">
    <property type="component" value="Unassembled WGS sequence"/>
</dbReference>
<keyword evidence="2" id="KW-1185">Reference proteome</keyword>
<accession>A0ABW3DSV5</accession>
<gene>
    <name evidence="1" type="ORF">ACFQ08_15100</name>
</gene>
<sequence length="43" mass="4845">MLCARWLGLPARDGRLFRLDTGTYSRLGFEHGEPVALTWNAPV</sequence>
<reference evidence="2" key="1">
    <citation type="journal article" date="2019" name="Int. J. Syst. Evol. Microbiol.">
        <title>The Global Catalogue of Microorganisms (GCM) 10K type strain sequencing project: providing services to taxonomists for standard genome sequencing and annotation.</title>
        <authorList>
            <consortium name="The Broad Institute Genomics Platform"/>
            <consortium name="The Broad Institute Genome Sequencing Center for Infectious Disease"/>
            <person name="Wu L."/>
            <person name="Ma J."/>
        </authorList>
    </citation>
    <scope>NUCLEOTIDE SEQUENCE [LARGE SCALE GENOMIC DNA]</scope>
    <source>
        <strain evidence="2">CCUG 62974</strain>
    </source>
</reference>
<evidence type="ECO:0000313" key="1">
    <source>
        <dbReference type="EMBL" id="MFD0885875.1"/>
    </source>
</evidence>
<name>A0ABW3DSV5_9ACTN</name>
<comment type="caution">
    <text evidence="1">The sequence shown here is derived from an EMBL/GenBank/DDBJ whole genome shotgun (WGS) entry which is preliminary data.</text>
</comment>
<protein>
    <submittedName>
        <fullName evidence="1">Uncharacterized protein</fullName>
    </submittedName>
</protein>
<dbReference type="EMBL" id="JBHTHX010000457">
    <property type="protein sequence ID" value="MFD0885875.1"/>
    <property type="molecule type" value="Genomic_DNA"/>
</dbReference>
<organism evidence="1 2">
    <name type="scientific">Streptosporangium algeriense</name>
    <dbReference type="NCBI Taxonomy" id="1682748"/>
    <lineage>
        <taxon>Bacteria</taxon>
        <taxon>Bacillati</taxon>
        <taxon>Actinomycetota</taxon>
        <taxon>Actinomycetes</taxon>
        <taxon>Streptosporangiales</taxon>
        <taxon>Streptosporangiaceae</taxon>
        <taxon>Streptosporangium</taxon>
    </lineage>
</organism>
<proteinExistence type="predicted"/>